<organism evidence="21">
    <name type="scientific">Xenopus tropicalis</name>
    <name type="common">Western clawed frog</name>
    <name type="synonym">Silurana tropicalis</name>
    <dbReference type="NCBI Taxonomy" id="8364"/>
    <lineage>
        <taxon>Eukaryota</taxon>
        <taxon>Metazoa</taxon>
        <taxon>Chordata</taxon>
        <taxon>Craniata</taxon>
        <taxon>Vertebrata</taxon>
        <taxon>Euteleostomi</taxon>
        <taxon>Amphibia</taxon>
        <taxon>Batrachia</taxon>
        <taxon>Anura</taxon>
        <taxon>Pipoidea</taxon>
        <taxon>Pipidae</taxon>
        <taxon>Xenopodinae</taxon>
        <taxon>Xenopus</taxon>
        <taxon>Silurana</taxon>
    </lineage>
</organism>
<dbReference type="Bgee" id="ENSXETG00000037607">
    <property type="expression patterns" value="Expressed in ovary and 16 other cell types or tissues"/>
</dbReference>
<dbReference type="FunFam" id="3.40.630.30:FF:000078">
    <property type="entry name" value="N-alpha-acetyltransferase 50"/>
    <property type="match status" value="1"/>
</dbReference>
<dbReference type="EC" id="2.3.1.258" evidence="6"/>
<comment type="similarity">
    <text evidence="2">Belongs to the acetyltransferase family. GNAT subfamily.</text>
</comment>
<evidence type="ECO:0000259" key="20">
    <source>
        <dbReference type="PROSITE" id="PS51186"/>
    </source>
</evidence>
<dbReference type="GeneTree" id="ENSGT00390000009110"/>
<comment type="catalytic activity">
    <reaction evidence="12">
        <text>N-terminal L-methionyl-L-phenylalanyl-[protein] + acetyl-CoA = N-terminal N(alpha)-acetyl-L-methionyl-L-phenylalanyl-[protein] + CoA + H(+)</text>
        <dbReference type="Rhea" id="RHEA:50528"/>
        <dbReference type="Rhea" id="RHEA-COMP:12715"/>
        <dbReference type="Rhea" id="RHEA-COMP:12716"/>
        <dbReference type="ChEBI" id="CHEBI:15378"/>
        <dbReference type="ChEBI" id="CHEBI:57287"/>
        <dbReference type="ChEBI" id="CHEBI:57288"/>
        <dbReference type="ChEBI" id="CHEBI:133382"/>
        <dbReference type="ChEBI" id="CHEBI:133383"/>
        <dbReference type="EC" id="2.3.1.258"/>
    </reaction>
</comment>
<evidence type="ECO:0000256" key="7">
    <source>
        <dbReference type="ARBA" id="ARBA00039544"/>
    </source>
</evidence>
<evidence type="ECO:0000256" key="3">
    <source>
        <dbReference type="ARBA" id="ARBA00022490"/>
    </source>
</evidence>
<evidence type="ECO:0000256" key="10">
    <source>
        <dbReference type="ARBA" id="ARBA00048251"/>
    </source>
</evidence>
<comment type="function">
    <text evidence="18">N-alpha-acetyltransferase that acetylates the N-terminus of proteins that retain their initiating methionine. Has a broad substrate specificity: able to acetylate the initiator methionine of most peptides, except for those with a proline in second position. Also displays N-epsilon-acetyltransferase activity by mediating acetylation of the side chain of specific lysines on proteins. The relevance of N-epsilon-acetyltransferase activity is however unclear. Required for sister chromatid cohesion during mitosis by promoting binding of CDCA5/sororin to cohesin.</text>
</comment>
<dbReference type="Gene3D" id="3.40.630.30">
    <property type="match status" value="1"/>
</dbReference>
<proteinExistence type="inferred from homology"/>
<dbReference type="CDD" id="cd04301">
    <property type="entry name" value="NAT_SF"/>
    <property type="match status" value="1"/>
</dbReference>
<comment type="catalytic activity">
    <reaction evidence="16">
        <text>N-terminal L-methionyl-L-leucyl-[protein] + acetyl-CoA = N-terminal N(alpha)-acetyl-L-methionyl-L-leucyl-[protein] + CoA + H(+)</text>
        <dbReference type="Rhea" id="RHEA:50520"/>
        <dbReference type="Rhea" id="RHEA-COMP:12711"/>
        <dbReference type="Rhea" id="RHEA-COMP:12712"/>
        <dbReference type="ChEBI" id="CHEBI:15378"/>
        <dbReference type="ChEBI" id="CHEBI:57287"/>
        <dbReference type="ChEBI" id="CHEBI:57288"/>
        <dbReference type="ChEBI" id="CHEBI:133377"/>
        <dbReference type="ChEBI" id="CHEBI:133378"/>
        <dbReference type="EC" id="2.3.1.258"/>
    </reaction>
</comment>
<comment type="catalytic activity">
    <reaction evidence="10">
        <text>N-terminal L-methionyl-L-seryl-[protein] + acetyl-CoA = N-terminal N(alpha)-acetyl-L-methionyl-L-seryl-[protein] + CoA + H(+)</text>
        <dbReference type="Rhea" id="RHEA:50568"/>
        <dbReference type="Rhea" id="RHEA-COMP:12728"/>
        <dbReference type="Rhea" id="RHEA-COMP:12729"/>
        <dbReference type="ChEBI" id="CHEBI:15378"/>
        <dbReference type="ChEBI" id="CHEBI:57287"/>
        <dbReference type="ChEBI" id="CHEBI:57288"/>
        <dbReference type="ChEBI" id="CHEBI:133400"/>
        <dbReference type="ChEBI" id="CHEBI:133401"/>
        <dbReference type="EC" id="2.3.1.258"/>
    </reaction>
</comment>
<evidence type="ECO:0000313" key="21">
    <source>
        <dbReference type="Ensembl" id="ENSXETP00000021826"/>
    </source>
</evidence>
<comment type="catalytic activity">
    <reaction evidence="17">
        <text>N-terminal L-methionyl-L-threonyl-[protein] + acetyl-CoA = N-terminal N(alpha)-acetyl-L-methionyl-L-threonyl-[protein] + CoA + H(+)</text>
        <dbReference type="Rhea" id="RHEA:50576"/>
        <dbReference type="Rhea" id="RHEA-COMP:12732"/>
        <dbReference type="Rhea" id="RHEA-COMP:12733"/>
        <dbReference type="ChEBI" id="CHEBI:15378"/>
        <dbReference type="ChEBI" id="CHEBI:57287"/>
        <dbReference type="ChEBI" id="CHEBI:57288"/>
        <dbReference type="ChEBI" id="CHEBI:133404"/>
        <dbReference type="ChEBI" id="CHEBI:133405"/>
        <dbReference type="EC" id="2.3.1.258"/>
    </reaction>
</comment>
<evidence type="ECO:0000256" key="16">
    <source>
        <dbReference type="ARBA" id="ARBA00049103"/>
    </source>
</evidence>
<dbReference type="PANTHER" id="PTHR42919">
    <property type="entry name" value="N-ALPHA-ACETYLTRANSFERASE"/>
    <property type="match status" value="1"/>
</dbReference>
<dbReference type="PROSITE" id="PS51186">
    <property type="entry name" value="GNAT"/>
    <property type="match status" value="1"/>
</dbReference>
<evidence type="ECO:0000256" key="5">
    <source>
        <dbReference type="ARBA" id="ARBA00023315"/>
    </source>
</evidence>
<evidence type="ECO:0000256" key="4">
    <source>
        <dbReference type="ARBA" id="ARBA00022679"/>
    </source>
</evidence>
<evidence type="ECO:0000256" key="2">
    <source>
        <dbReference type="ARBA" id="ARBA00009342"/>
    </source>
</evidence>
<comment type="catalytic activity">
    <reaction evidence="11">
        <text>N-terminal L-methionyl-L-tyrosyl-[protein] + acetyl-CoA = N-terminal N(alpha)-acetyl-L-methionyl-L-tyrosyl-[protein] + CoA + H(+)</text>
        <dbReference type="Rhea" id="RHEA:50532"/>
        <dbReference type="Rhea" id="RHEA-COMP:12717"/>
        <dbReference type="Rhea" id="RHEA-COMP:12718"/>
        <dbReference type="ChEBI" id="CHEBI:15378"/>
        <dbReference type="ChEBI" id="CHEBI:57287"/>
        <dbReference type="ChEBI" id="CHEBI:57288"/>
        <dbReference type="ChEBI" id="CHEBI:133384"/>
        <dbReference type="ChEBI" id="CHEBI:133385"/>
        <dbReference type="EC" id="2.3.1.258"/>
    </reaction>
</comment>
<evidence type="ECO:0000256" key="19">
    <source>
        <dbReference type="ARBA" id="ARBA00077391"/>
    </source>
</evidence>
<evidence type="ECO:0000256" key="9">
    <source>
        <dbReference type="ARBA" id="ARBA00042626"/>
    </source>
</evidence>
<dbReference type="InParanoid" id="F6ZWD8"/>
<dbReference type="AlphaFoldDB" id="F6ZWD8"/>
<dbReference type="GO" id="GO:0120518">
    <property type="term" value="F:protein N-terminal-methionine acetyltransferase activity"/>
    <property type="evidence" value="ECO:0007669"/>
    <property type="project" value="UniProtKB-EC"/>
</dbReference>
<comment type="catalytic activity">
    <reaction evidence="13">
        <text>N-terminal L-methionyl-L-lysyl-[protein] + acetyl-CoA = N-terminal N(alpha)-acetyl-L-methionyl-L-lysyl-[protein] + CoA + H(+)</text>
        <dbReference type="Rhea" id="RHEA:50580"/>
        <dbReference type="Rhea" id="RHEA-COMP:12734"/>
        <dbReference type="Rhea" id="RHEA-COMP:12735"/>
        <dbReference type="ChEBI" id="CHEBI:15378"/>
        <dbReference type="ChEBI" id="CHEBI:57287"/>
        <dbReference type="ChEBI" id="CHEBI:57288"/>
        <dbReference type="ChEBI" id="CHEBI:133406"/>
        <dbReference type="ChEBI" id="CHEBI:133407"/>
        <dbReference type="EC" id="2.3.1.258"/>
    </reaction>
</comment>
<dbReference type="SUPFAM" id="SSF55729">
    <property type="entry name" value="Acyl-CoA N-acyltransferases (Nat)"/>
    <property type="match status" value="1"/>
</dbReference>
<dbReference type="FunCoup" id="F6ZWD8">
    <property type="interactions" value="3267"/>
</dbReference>
<dbReference type="InterPro" id="IPR016181">
    <property type="entry name" value="Acyl_CoA_acyltransferase"/>
</dbReference>
<keyword evidence="3" id="KW-0963">Cytoplasm</keyword>
<name>F6ZWD8_XENTR</name>
<dbReference type="GO" id="GO:0005737">
    <property type="term" value="C:cytoplasm"/>
    <property type="evidence" value="ECO:0007669"/>
    <property type="project" value="UniProtKB-SubCell"/>
</dbReference>
<evidence type="ECO:0000256" key="15">
    <source>
        <dbReference type="ARBA" id="ARBA00049002"/>
    </source>
</evidence>
<feature type="domain" description="N-acetyltransferase" evidence="20">
    <location>
        <begin position="72"/>
        <end position="221"/>
    </location>
</feature>
<dbReference type="PANTHER" id="PTHR42919:SF8">
    <property type="entry name" value="N-ALPHA-ACETYLTRANSFERASE 50"/>
    <property type="match status" value="1"/>
</dbReference>
<reference evidence="21" key="2">
    <citation type="submission" date="2011-06" db="UniProtKB">
        <authorList>
            <consortium name="Ensembl"/>
        </authorList>
    </citation>
    <scope>IDENTIFICATION</scope>
</reference>
<protein>
    <recommendedName>
        <fullName evidence="7">N-alpha-acetyltransferase 50</fullName>
        <ecNumber evidence="6">2.3.1.258</ecNumber>
    </recommendedName>
    <alternativeName>
        <fullName evidence="19">N-acetyltransferase NAT13</fullName>
    </alternativeName>
    <alternativeName>
        <fullName evidence="8">N-epsilon-acetyltransferase 50</fullName>
    </alternativeName>
    <alternativeName>
        <fullName evidence="9">NatE catalytic subunit</fullName>
    </alternativeName>
</protein>
<evidence type="ECO:0000256" key="8">
    <source>
        <dbReference type="ARBA" id="ARBA00042533"/>
    </source>
</evidence>
<accession>F6ZWD8</accession>
<reference evidence="21" key="1">
    <citation type="journal article" date="2010" name="Science">
        <title>The genome of the Western clawed frog Xenopus tropicalis.</title>
        <authorList>
            <person name="Hellsten U."/>
            <person name="Harland R.M."/>
            <person name="Gilchrist M.J."/>
            <person name="Hendrix D."/>
            <person name="Jurka J."/>
            <person name="Kapitonov V."/>
            <person name="Ovcharenko I."/>
            <person name="Putnam N.H."/>
            <person name="Shu S."/>
            <person name="Taher L."/>
            <person name="Blitz I.L."/>
            <person name="Blumberg B."/>
            <person name="Dichmann D.S."/>
            <person name="Dubchak I."/>
            <person name="Amaya E."/>
            <person name="Detter J.C."/>
            <person name="Fletcher R."/>
            <person name="Gerhard D.S."/>
            <person name="Goodstein D."/>
            <person name="Graves T."/>
            <person name="Grigoriev I.V."/>
            <person name="Grimwood J."/>
            <person name="Kawashima T."/>
            <person name="Lindquist E."/>
            <person name="Lucas S.M."/>
            <person name="Mead P.E."/>
            <person name="Mitros T."/>
            <person name="Ogino H."/>
            <person name="Ohta Y."/>
            <person name="Poliakov A.V."/>
            <person name="Pollet N."/>
            <person name="Robert J."/>
            <person name="Salamov A."/>
            <person name="Sater A.K."/>
            <person name="Schmutz J."/>
            <person name="Terry A."/>
            <person name="Vize P.D."/>
            <person name="Warren W.C."/>
            <person name="Wells D."/>
            <person name="Wills A."/>
            <person name="Wilson R.K."/>
            <person name="Zimmerman L.B."/>
            <person name="Zorn A.M."/>
            <person name="Grainger R."/>
            <person name="Grammer T."/>
            <person name="Khokha M.K."/>
            <person name="Richardson P.M."/>
            <person name="Rokhsar D.S."/>
        </authorList>
    </citation>
    <scope>NUCLEOTIDE SEQUENCE [LARGE SCALE GENOMIC DNA]</scope>
    <source>
        <strain evidence="21">Nigerian</strain>
    </source>
</reference>
<keyword evidence="4" id="KW-0808">Transferase</keyword>
<evidence type="ECO:0000256" key="13">
    <source>
        <dbReference type="ARBA" id="ARBA00048618"/>
    </source>
</evidence>
<evidence type="ECO:0000256" key="6">
    <source>
        <dbReference type="ARBA" id="ARBA00039121"/>
    </source>
</evidence>
<comment type="catalytic activity">
    <reaction evidence="15">
        <text>N-terminal L-methionyl-L-alanyl-[protein] + acetyl-CoA = N-terminal N(alpha)-acetyl-L-methionyl-L-alanyl-[protein] + CoA + H(+)</text>
        <dbReference type="Rhea" id="RHEA:50564"/>
        <dbReference type="Rhea" id="RHEA-COMP:12726"/>
        <dbReference type="Rhea" id="RHEA-COMP:12727"/>
        <dbReference type="ChEBI" id="CHEBI:15378"/>
        <dbReference type="ChEBI" id="CHEBI:57287"/>
        <dbReference type="ChEBI" id="CHEBI:57288"/>
        <dbReference type="ChEBI" id="CHEBI:133398"/>
        <dbReference type="ChEBI" id="CHEBI:133399"/>
        <dbReference type="EC" id="2.3.1.258"/>
    </reaction>
</comment>
<evidence type="ECO:0000256" key="11">
    <source>
        <dbReference type="ARBA" id="ARBA00048335"/>
    </source>
</evidence>
<dbReference type="InterPro" id="IPR051556">
    <property type="entry name" value="N-term/lysine_N-AcTrnsfr"/>
</dbReference>
<sequence>LVSSLYERTDDVVAKAVIGSPGASVARDLRCVICLYGTQAQWRLLTESPSRHSWERGRAHARCGVTWCSSRIELGDVTPHNIKQLKRLNQVIFPVSYNDKFYKDVLEVGELAKLAYFNDIAVGAVCCRVDHSQNQKRLYIMTLGCLAPYRRLGIGTKMLNHVLNICEKDGTFDNIYLHVQISNESAIDFYRKFGFEIIETKKNYYKRIEPADAHVLQKNLKISSPGQNADVLKSEN</sequence>
<dbReference type="GO" id="GO:0001756">
    <property type="term" value="P:somitogenesis"/>
    <property type="evidence" value="ECO:0007669"/>
    <property type="project" value="Ensembl"/>
</dbReference>
<evidence type="ECO:0000256" key="14">
    <source>
        <dbReference type="ARBA" id="ARBA00048799"/>
    </source>
</evidence>
<keyword evidence="5" id="KW-0012">Acyltransferase</keyword>
<evidence type="ECO:0000256" key="18">
    <source>
        <dbReference type="ARBA" id="ARBA00055212"/>
    </source>
</evidence>
<comment type="catalytic activity">
    <reaction evidence="14">
        <text>N-terminal L-methionyl-L-valyl-[protein] + acetyl-CoA = N-terminal N(alpha)-acetyl-L-methionyl-L-valyl-[protein] + CoA + H(+)</text>
        <dbReference type="Rhea" id="RHEA:50572"/>
        <dbReference type="Rhea" id="RHEA-COMP:12730"/>
        <dbReference type="Rhea" id="RHEA-COMP:12731"/>
        <dbReference type="ChEBI" id="CHEBI:15378"/>
        <dbReference type="ChEBI" id="CHEBI:57287"/>
        <dbReference type="ChEBI" id="CHEBI:57288"/>
        <dbReference type="ChEBI" id="CHEBI:133402"/>
        <dbReference type="ChEBI" id="CHEBI:133403"/>
        <dbReference type="EC" id="2.3.1.258"/>
    </reaction>
</comment>
<dbReference type="Ensembl" id="ENSXETT00000021826">
    <property type="protein sequence ID" value="ENSXETP00000021826"/>
    <property type="gene ID" value="ENSXETG00000037607"/>
</dbReference>
<evidence type="ECO:0000256" key="12">
    <source>
        <dbReference type="ARBA" id="ARBA00048490"/>
    </source>
</evidence>
<dbReference type="HOGENOM" id="CLU_013985_5_3_1"/>
<dbReference type="Pfam" id="PF00583">
    <property type="entry name" value="Acetyltransf_1"/>
    <property type="match status" value="1"/>
</dbReference>
<dbReference type="InterPro" id="IPR000182">
    <property type="entry name" value="GNAT_dom"/>
</dbReference>
<evidence type="ECO:0000256" key="17">
    <source>
        <dbReference type="ARBA" id="ARBA00049454"/>
    </source>
</evidence>
<evidence type="ECO:0000256" key="1">
    <source>
        <dbReference type="ARBA" id="ARBA00004496"/>
    </source>
</evidence>
<comment type="subcellular location">
    <subcellularLocation>
        <location evidence="1">Cytoplasm</location>
    </subcellularLocation>
</comment>